<evidence type="ECO:0000256" key="1">
    <source>
        <dbReference type="SAM" id="MobiDB-lite"/>
    </source>
</evidence>
<protein>
    <submittedName>
        <fullName evidence="3">Uncharacterized protein</fullName>
    </submittedName>
</protein>
<accession>A0A6G1L9E9</accession>
<evidence type="ECO:0000313" key="3">
    <source>
        <dbReference type="EMBL" id="KAF2769476.1"/>
    </source>
</evidence>
<keyword evidence="2" id="KW-1133">Transmembrane helix</keyword>
<keyword evidence="2" id="KW-0812">Transmembrane</keyword>
<organism evidence="3 4">
    <name type="scientific">Teratosphaeria nubilosa</name>
    <dbReference type="NCBI Taxonomy" id="161662"/>
    <lineage>
        <taxon>Eukaryota</taxon>
        <taxon>Fungi</taxon>
        <taxon>Dikarya</taxon>
        <taxon>Ascomycota</taxon>
        <taxon>Pezizomycotina</taxon>
        <taxon>Dothideomycetes</taxon>
        <taxon>Dothideomycetidae</taxon>
        <taxon>Mycosphaerellales</taxon>
        <taxon>Teratosphaeriaceae</taxon>
        <taxon>Teratosphaeria</taxon>
    </lineage>
</organism>
<reference evidence="3" key="1">
    <citation type="journal article" date="2020" name="Stud. Mycol.">
        <title>101 Dothideomycetes genomes: a test case for predicting lifestyles and emergence of pathogens.</title>
        <authorList>
            <person name="Haridas S."/>
            <person name="Albert R."/>
            <person name="Binder M."/>
            <person name="Bloem J."/>
            <person name="Labutti K."/>
            <person name="Salamov A."/>
            <person name="Andreopoulos B."/>
            <person name="Baker S."/>
            <person name="Barry K."/>
            <person name="Bills G."/>
            <person name="Bluhm B."/>
            <person name="Cannon C."/>
            <person name="Castanera R."/>
            <person name="Culley D."/>
            <person name="Daum C."/>
            <person name="Ezra D."/>
            <person name="Gonzalez J."/>
            <person name="Henrissat B."/>
            <person name="Kuo A."/>
            <person name="Liang C."/>
            <person name="Lipzen A."/>
            <person name="Lutzoni F."/>
            <person name="Magnuson J."/>
            <person name="Mondo S."/>
            <person name="Nolan M."/>
            <person name="Ohm R."/>
            <person name="Pangilinan J."/>
            <person name="Park H.-J."/>
            <person name="Ramirez L."/>
            <person name="Alfaro M."/>
            <person name="Sun H."/>
            <person name="Tritt A."/>
            <person name="Yoshinaga Y."/>
            <person name="Zwiers L.-H."/>
            <person name="Turgeon B."/>
            <person name="Goodwin S."/>
            <person name="Spatafora J."/>
            <person name="Crous P."/>
            <person name="Grigoriev I."/>
        </authorList>
    </citation>
    <scope>NUCLEOTIDE SEQUENCE</scope>
    <source>
        <strain evidence="3">CBS 116005</strain>
    </source>
</reference>
<dbReference type="AlphaFoldDB" id="A0A6G1L9E9"/>
<evidence type="ECO:0000256" key="2">
    <source>
        <dbReference type="SAM" id="Phobius"/>
    </source>
</evidence>
<feature type="transmembrane region" description="Helical" evidence="2">
    <location>
        <begin position="121"/>
        <end position="146"/>
    </location>
</feature>
<dbReference type="EMBL" id="ML995833">
    <property type="protein sequence ID" value="KAF2769476.1"/>
    <property type="molecule type" value="Genomic_DNA"/>
</dbReference>
<feature type="region of interest" description="Disordered" evidence="1">
    <location>
        <begin position="1"/>
        <end position="23"/>
    </location>
</feature>
<proteinExistence type="predicted"/>
<dbReference type="OrthoDB" id="440424at2759"/>
<feature type="transmembrane region" description="Helical" evidence="2">
    <location>
        <begin position="76"/>
        <end position="101"/>
    </location>
</feature>
<sequence length="174" mass="18164">MVDDQQQHADGNDTASPTKHHDIGKDIEETAKNAIENFKNTFGNAVVGLQHIKWEELPEHAKDYIKNNPKMTAFQILSLLLCLIPGLIVTPLLGIMGFSGIGPVAGTAAAGLQSSFGTPLVFRAFQSAAMGGWGAAAAAGVVGAGLEGRRVKGRGTASDQATGNRHTRFGVGSL</sequence>
<keyword evidence="2" id="KW-0472">Membrane</keyword>
<gene>
    <name evidence="3" type="ORF">EJ03DRAFT_351216</name>
</gene>
<dbReference type="Proteomes" id="UP000799436">
    <property type="component" value="Unassembled WGS sequence"/>
</dbReference>
<feature type="compositionally biased region" description="Basic and acidic residues" evidence="1">
    <location>
        <begin position="1"/>
        <end position="11"/>
    </location>
</feature>
<keyword evidence="4" id="KW-1185">Reference proteome</keyword>
<evidence type="ECO:0000313" key="4">
    <source>
        <dbReference type="Proteomes" id="UP000799436"/>
    </source>
</evidence>
<name>A0A6G1L9E9_9PEZI</name>